<dbReference type="AlphaFoldDB" id="A0A6J4VUY3"/>
<evidence type="ECO:0000256" key="1">
    <source>
        <dbReference type="SAM" id="MobiDB-lite"/>
    </source>
</evidence>
<feature type="region of interest" description="Disordered" evidence="1">
    <location>
        <begin position="1"/>
        <end position="42"/>
    </location>
</feature>
<feature type="non-terminal residue" evidence="2">
    <location>
        <position position="54"/>
    </location>
</feature>
<sequence>ACQRIQGTTPDSSNPIRDGPGGAGTTGTWGIARHLGRSRTHRGRSARCYSDRWI</sequence>
<proteinExistence type="predicted"/>
<feature type="compositionally biased region" description="Polar residues" evidence="1">
    <location>
        <begin position="1"/>
        <end position="15"/>
    </location>
</feature>
<dbReference type="EMBL" id="CADCWN010000329">
    <property type="protein sequence ID" value="CAA9587516.1"/>
    <property type="molecule type" value="Genomic_DNA"/>
</dbReference>
<protein>
    <submittedName>
        <fullName evidence="2">Uncharacterized protein</fullName>
    </submittedName>
</protein>
<organism evidence="2">
    <name type="scientific">uncultured Thermomicrobiales bacterium</name>
    <dbReference type="NCBI Taxonomy" id="1645740"/>
    <lineage>
        <taxon>Bacteria</taxon>
        <taxon>Pseudomonadati</taxon>
        <taxon>Thermomicrobiota</taxon>
        <taxon>Thermomicrobia</taxon>
        <taxon>Thermomicrobiales</taxon>
        <taxon>environmental samples</taxon>
    </lineage>
</organism>
<reference evidence="2" key="1">
    <citation type="submission" date="2020-02" db="EMBL/GenBank/DDBJ databases">
        <authorList>
            <person name="Meier V. D."/>
        </authorList>
    </citation>
    <scope>NUCLEOTIDE SEQUENCE</scope>
    <source>
        <strain evidence="2">AVDCRST_MAG18</strain>
    </source>
</reference>
<evidence type="ECO:0000313" key="2">
    <source>
        <dbReference type="EMBL" id="CAA9587516.1"/>
    </source>
</evidence>
<feature type="non-terminal residue" evidence="2">
    <location>
        <position position="1"/>
    </location>
</feature>
<name>A0A6J4VUY3_9BACT</name>
<accession>A0A6J4VUY3</accession>
<gene>
    <name evidence="2" type="ORF">AVDCRST_MAG18-4152</name>
</gene>